<organism evidence="1">
    <name type="scientific">freshwater metagenome</name>
    <dbReference type="NCBI Taxonomy" id="449393"/>
    <lineage>
        <taxon>unclassified sequences</taxon>
        <taxon>metagenomes</taxon>
        <taxon>ecological metagenomes</taxon>
    </lineage>
</organism>
<dbReference type="PANTHER" id="PTHR35802">
    <property type="entry name" value="PROTEASE SYNTHASE AND SPORULATION PROTEIN PAI 2"/>
    <property type="match status" value="1"/>
</dbReference>
<reference evidence="1" key="1">
    <citation type="submission" date="2020-05" db="EMBL/GenBank/DDBJ databases">
        <authorList>
            <person name="Chiriac C."/>
            <person name="Salcher M."/>
            <person name="Ghai R."/>
            <person name="Kavagutti S V."/>
        </authorList>
    </citation>
    <scope>NUCLEOTIDE SEQUENCE</scope>
</reference>
<sequence length="106" mass="11581">MPTWNYVTVHCHGMMQAHHDADWIRQVVGELTDTHEQRIASDWKVSDAPAEFIEGQLKAIVGIEIIIDRIEGKAKLSQNRAAQDVDGVIASAPPALANAVRTAAGR</sequence>
<dbReference type="Pfam" id="PF04299">
    <property type="entry name" value="FMN_bind_2"/>
    <property type="match status" value="1"/>
</dbReference>
<dbReference type="SUPFAM" id="SSF50475">
    <property type="entry name" value="FMN-binding split barrel"/>
    <property type="match status" value="1"/>
</dbReference>
<dbReference type="InterPro" id="IPR007396">
    <property type="entry name" value="TR_PAI2-type"/>
</dbReference>
<dbReference type="AlphaFoldDB" id="A0A6J6RC46"/>
<dbReference type="EMBL" id="CAFBLR010000084">
    <property type="protein sequence ID" value="CAB4875563.1"/>
    <property type="molecule type" value="Genomic_DNA"/>
</dbReference>
<dbReference type="Gene3D" id="2.30.110.10">
    <property type="entry name" value="Electron Transport, Fmn-binding Protein, Chain A"/>
    <property type="match status" value="1"/>
</dbReference>
<gene>
    <name evidence="1" type="ORF">UFOPK2602_01709</name>
    <name evidence="2" type="ORF">UFOPK2806_01173</name>
    <name evidence="3" type="ORF">UFOPK3417_00982</name>
    <name evidence="4" type="ORF">UFOPK4306_01110</name>
</gene>
<proteinExistence type="predicted"/>
<dbReference type="InterPro" id="IPR012349">
    <property type="entry name" value="Split_barrel_FMN-bd"/>
</dbReference>
<dbReference type="EMBL" id="CAEZXX010000134">
    <property type="protein sequence ID" value="CAB4720626.1"/>
    <property type="molecule type" value="Genomic_DNA"/>
</dbReference>
<name>A0A6J6RC46_9ZZZZ</name>
<evidence type="ECO:0000313" key="1">
    <source>
        <dbReference type="EMBL" id="CAB4720626.1"/>
    </source>
</evidence>
<accession>A0A6J6RC46</accession>
<dbReference type="EMBL" id="CAEZYY010000013">
    <property type="protein sequence ID" value="CAB4753737.1"/>
    <property type="molecule type" value="Genomic_DNA"/>
</dbReference>
<evidence type="ECO:0000313" key="2">
    <source>
        <dbReference type="EMBL" id="CAB4753737.1"/>
    </source>
</evidence>
<protein>
    <submittedName>
        <fullName evidence="1">Unannotated protein</fullName>
    </submittedName>
</protein>
<evidence type="ECO:0000313" key="4">
    <source>
        <dbReference type="EMBL" id="CAB5061986.1"/>
    </source>
</evidence>
<evidence type="ECO:0000313" key="3">
    <source>
        <dbReference type="EMBL" id="CAB4875563.1"/>
    </source>
</evidence>
<dbReference type="PANTHER" id="PTHR35802:SF1">
    <property type="entry name" value="PROTEASE SYNTHASE AND SPORULATION PROTEIN PAI 2"/>
    <property type="match status" value="1"/>
</dbReference>
<dbReference type="EMBL" id="CAFBQP010000037">
    <property type="protein sequence ID" value="CAB5061986.1"/>
    <property type="molecule type" value="Genomic_DNA"/>
</dbReference>